<gene>
    <name evidence="9" type="primary">LOC106053954</name>
</gene>
<accession>A0A9W3BKX1</accession>
<dbReference type="InterPro" id="IPR035976">
    <property type="entry name" value="Sushi/SCR/CCP_sf"/>
</dbReference>
<keyword evidence="4" id="KW-0812">Transmembrane</keyword>
<dbReference type="RefSeq" id="XP_055900080.1">
    <property type="nucleotide sequence ID" value="XM_056044105.1"/>
</dbReference>
<feature type="transmembrane region" description="Helical" evidence="4">
    <location>
        <begin position="596"/>
        <end position="619"/>
    </location>
</feature>
<dbReference type="PROSITE" id="PS50923">
    <property type="entry name" value="SUSHI"/>
    <property type="match status" value="2"/>
</dbReference>
<dbReference type="AlphaFoldDB" id="A0A9W3BKX1"/>
<feature type="region of interest" description="Disordered" evidence="3">
    <location>
        <begin position="416"/>
        <end position="589"/>
    </location>
</feature>
<feature type="domain" description="Sushi" evidence="7">
    <location>
        <begin position="85"/>
        <end position="139"/>
    </location>
</feature>
<organism evidence="8 9">
    <name type="scientific">Biomphalaria glabrata</name>
    <name type="common">Bloodfluke planorb</name>
    <name type="synonym">Freshwater snail</name>
    <dbReference type="NCBI Taxonomy" id="6526"/>
    <lineage>
        <taxon>Eukaryota</taxon>
        <taxon>Metazoa</taxon>
        <taxon>Spiralia</taxon>
        <taxon>Lophotrochozoa</taxon>
        <taxon>Mollusca</taxon>
        <taxon>Gastropoda</taxon>
        <taxon>Heterobranchia</taxon>
        <taxon>Euthyneura</taxon>
        <taxon>Panpulmonata</taxon>
        <taxon>Hygrophila</taxon>
        <taxon>Lymnaeoidea</taxon>
        <taxon>Planorbidae</taxon>
        <taxon>Biomphalaria</taxon>
    </lineage>
</organism>
<feature type="region of interest" description="Disordered" evidence="3">
    <location>
        <begin position="343"/>
        <end position="402"/>
    </location>
</feature>
<keyword evidence="4" id="KW-0472">Membrane</keyword>
<feature type="chain" id="PRO_5040954883" evidence="5">
    <location>
        <begin position="22"/>
        <end position="650"/>
    </location>
</feature>
<evidence type="ECO:0000259" key="6">
    <source>
        <dbReference type="PROSITE" id="PS50060"/>
    </source>
</evidence>
<evidence type="ECO:0000313" key="9">
    <source>
        <dbReference type="RefSeq" id="XP_055900080.1"/>
    </source>
</evidence>
<keyword evidence="2" id="KW-0768">Sushi</keyword>
<keyword evidence="1" id="KW-1015">Disulfide bond</keyword>
<dbReference type="InterPro" id="IPR013320">
    <property type="entry name" value="ConA-like_dom_sf"/>
</dbReference>
<dbReference type="OMA" id="THWLEHT"/>
<dbReference type="SMART" id="SM00137">
    <property type="entry name" value="MAM"/>
    <property type="match status" value="1"/>
</dbReference>
<dbReference type="InterPro" id="IPR000998">
    <property type="entry name" value="MAM_dom"/>
</dbReference>
<dbReference type="InterPro" id="IPR051560">
    <property type="entry name" value="MAM_domain-containing"/>
</dbReference>
<keyword evidence="8" id="KW-1185">Reference proteome</keyword>
<dbReference type="CDD" id="cd00033">
    <property type="entry name" value="CCP"/>
    <property type="match status" value="2"/>
</dbReference>
<dbReference type="Gene3D" id="2.60.120.200">
    <property type="match status" value="1"/>
</dbReference>
<evidence type="ECO:0000256" key="2">
    <source>
        <dbReference type="PROSITE-ProRule" id="PRU00302"/>
    </source>
</evidence>
<feature type="compositionally biased region" description="Low complexity" evidence="3">
    <location>
        <begin position="352"/>
        <end position="402"/>
    </location>
</feature>
<dbReference type="PANTHER" id="PTHR23282">
    <property type="entry name" value="APICAL ENDOSOMAL GLYCOPROTEIN PRECURSOR"/>
    <property type="match status" value="1"/>
</dbReference>
<sequence>MRLIWIHLGLLTLYCFVFVDSAPDNKKKTEKKCPALSLPGGRVRYRGGKKYAAFNCNPTFTLVGSQVSVCTEGEWSVPVPKCIGSTCDKPQVDANVVVEEYSNGGWLHFFCRSGYIREGPEDIYCIGTKWNSDPPTCKAGTSNGCDFEDGLCGWSHDLTDDFNWVINQGETPTANTGPMADHTKNDSSGHYLFVESSAPQTTGHKARFLSPFYNVESLQNKCLEFYYHMYGEEGENNVGSLEVFVRPQKIPTIALDTDHQIFYKTGNQRDSWIKADVIVPQVTEPVQFVFQATMKKSWLSDIAIDDIVITDCRSKVSNSTDLVILNDPLTTVYAKSSPRRTAVTSALTQAVTRPTRTTPKGTRPTRQTPVSTTKPSTATTKAFISTTRPTTFSTKSSTPKTLSTTVRTTVSTLAPTTQSTTLKTITTSSSTPRTTTMSTSITTTSISTTEVTSEKKTSLSEITSEAASPKTAETSGPRTVSPSGEFTPETENSLTTDVPGDSVTSNTTDAGEADETEKDYTDMNGLKPSQNGDDDEDEEEVERTTSQLVDMLDNETSDADDDHDDDEKTSTTEPSGSNASAGKVHGGDEGSGMKELLPLIIGVVSAVVVGAVVIGVLTWRWAKHQRMKQQKEEDDQMNIITEYVETTLNV</sequence>
<feature type="compositionally biased region" description="Acidic residues" evidence="3">
    <location>
        <begin position="532"/>
        <end position="541"/>
    </location>
</feature>
<keyword evidence="5" id="KW-0732">Signal</keyword>
<dbReference type="SMART" id="SM00032">
    <property type="entry name" value="CCP"/>
    <property type="match status" value="2"/>
</dbReference>
<evidence type="ECO:0000259" key="7">
    <source>
        <dbReference type="PROSITE" id="PS50923"/>
    </source>
</evidence>
<keyword evidence="4" id="KW-1133">Transmembrane helix</keyword>
<dbReference type="OrthoDB" id="6162141at2759"/>
<feature type="compositionally biased region" description="Acidic residues" evidence="3">
    <location>
        <begin position="552"/>
        <end position="567"/>
    </location>
</feature>
<dbReference type="SUPFAM" id="SSF57535">
    <property type="entry name" value="Complement control module/SCR domain"/>
    <property type="match status" value="2"/>
</dbReference>
<feature type="domain" description="MAM" evidence="6">
    <location>
        <begin position="143"/>
        <end position="314"/>
    </location>
</feature>
<dbReference type="SUPFAM" id="SSF49899">
    <property type="entry name" value="Concanavalin A-like lectins/glucanases"/>
    <property type="match status" value="1"/>
</dbReference>
<name>A0A9W3BKX1_BIOGL</name>
<dbReference type="PROSITE" id="PS50060">
    <property type="entry name" value="MAM_2"/>
    <property type="match status" value="1"/>
</dbReference>
<dbReference type="Proteomes" id="UP001165740">
    <property type="component" value="Chromosome 10"/>
</dbReference>
<dbReference type="GO" id="GO:0016020">
    <property type="term" value="C:membrane"/>
    <property type="evidence" value="ECO:0007669"/>
    <property type="project" value="InterPro"/>
</dbReference>
<evidence type="ECO:0000256" key="4">
    <source>
        <dbReference type="SAM" id="Phobius"/>
    </source>
</evidence>
<reference evidence="9" key="1">
    <citation type="submission" date="2025-08" db="UniProtKB">
        <authorList>
            <consortium name="RefSeq"/>
        </authorList>
    </citation>
    <scope>IDENTIFICATION</scope>
</reference>
<protein>
    <submittedName>
        <fullName evidence="9">Zonadhesin-like</fullName>
    </submittedName>
</protein>
<evidence type="ECO:0000313" key="8">
    <source>
        <dbReference type="Proteomes" id="UP001165740"/>
    </source>
</evidence>
<dbReference type="Pfam" id="PF00629">
    <property type="entry name" value="MAM"/>
    <property type="match status" value="1"/>
</dbReference>
<comment type="caution">
    <text evidence="2">Lacks conserved residue(s) required for the propagation of feature annotation.</text>
</comment>
<proteinExistence type="predicted"/>
<dbReference type="Gene3D" id="2.10.70.10">
    <property type="entry name" value="Complement Module, domain 1"/>
    <property type="match status" value="2"/>
</dbReference>
<evidence type="ECO:0000256" key="5">
    <source>
        <dbReference type="SAM" id="SignalP"/>
    </source>
</evidence>
<feature type="compositionally biased region" description="Polar residues" evidence="3">
    <location>
        <begin position="462"/>
        <end position="509"/>
    </location>
</feature>
<feature type="signal peptide" evidence="5">
    <location>
        <begin position="1"/>
        <end position="21"/>
    </location>
</feature>
<feature type="domain" description="Sushi" evidence="7">
    <location>
        <begin position="31"/>
        <end position="84"/>
    </location>
</feature>
<dbReference type="GeneID" id="106053954"/>
<dbReference type="InterPro" id="IPR000436">
    <property type="entry name" value="Sushi_SCR_CCP_dom"/>
</dbReference>
<dbReference type="CDD" id="cd06263">
    <property type="entry name" value="MAM"/>
    <property type="match status" value="1"/>
</dbReference>
<feature type="compositionally biased region" description="Low complexity" evidence="3">
    <location>
        <begin position="416"/>
        <end position="451"/>
    </location>
</feature>
<dbReference type="Pfam" id="PF00084">
    <property type="entry name" value="Sushi"/>
    <property type="match status" value="2"/>
</dbReference>
<dbReference type="PANTHER" id="PTHR23282:SF101">
    <property type="entry name" value="MAM DOMAIN-CONTAINING PROTEIN"/>
    <property type="match status" value="1"/>
</dbReference>
<evidence type="ECO:0000256" key="1">
    <source>
        <dbReference type="ARBA" id="ARBA00023157"/>
    </source>
</evidence>
<evidence type="ECO:0000256" key="3">
    <source>
        <dbReference type="SAM" id="MobiDB-lite"/>
    </source>
</evidence>